<feature type="compositionally biased region" description="Polar residues" evidence="3">
    <location>
        <begin position="1013"/>
        <end position="1026"/>
    </location>
</feature>
<feature type="compositionally biased region" description="Low complexity" evidence="3">
    <location>
        <begin position="298"/>
        <end position="314"/>
    </location>
</feature>
<comment type="caution">
    <text evidence="4">The sequence shown here is derived from an EMBL/GenBank/DDBJ whole genome shotgun (WGS) entry which is preliminary data.</text>
</comment>
<evidence type="ECO:0000256" key="3">
    <source>
        <dbReference type="SAM" id="MobiDB-lite"/>
    </source>
</evidence>
<feature type="compositionally biased region" description="Low complexity" evidence="3">
    <location>
        <begin position="387"/>
        <end position="405"/>
    </location>
</feature>
<evidence type="ECO:0000313" key="4">
    <source>
        <dbReference type="EMBL" id="THG98386.1"/>
    </source>
</evidence>
<sequence>MSVTSRNAVVFVSPRIRAHRTFHLLFDHLKELPKHVITEEAREWDYGDYEGLRPAEIKAKNPMWVIWNDGCPGGESAEEMRSRVDGVIEKPAASLILIQMADVEPQNPEIVDESRTDEGAAAQEDNNTCSTDGHPEEHGEHDASDQAEPVAEDAPASVLSDHAEDNAAVDHGEKRAVEVPDIAPPADSADATQQKAPKATPPVSPAKSKHTSKPSISVKPAGAKTASAPPTPLVKKIINSGTFGSGAVKAAPAAAVTKATATTGTTSKPTPSAPIRKVASTSSAPSNRASMPPPPTKAPTGSSATPSAPARRASLLPGARTATTAPGPSKAATPPVSTTAKPPPARASVASPDSASSVRSAATPRPRASVTEGAKRTAPAPRSSLGPSASSRPPSTASTRPARTAGSPSIGSIKELKDDNKAVDDLQNKLSEATASLTAKGETIAELEGQVATLKSSLDETQAELTAKLTAAGELEQAKAASEQELATLRESLQQLKDEHGAVSSRLEAVQEELATAKAANSEQTELVKSLQAQIESLGEQVEAAKANLEAIRSSSGETETVAAVAAVEHEALLKAKEDLEAIQHEVSRLEEEHAGVLAESQEKISTLEAQLARIAILEQELAEVKADRDAQREKASEIELELLEVKDAEDKASDDVLRVEARLKSLQQELDTAIADAQAAATASAAREEEFVQKAEAAAKSHAEELSNAAIKYEQLSADLKALEDKVAQAHADNEQLKADALAVAEEQRASLAELEKGYQAKEAELASEIERITSELQGQESAYNAKVDAVQAEHSQLLQEAFTKAKSEAGTVHSQDLQALRGESQAAIEQLRVAHQSTVDNLRAEHQAVLDHNVKALEKQLTSQALELNAAREDLAKAKAAYSTLIQESQTAKAQLEEARQLIASLDKSDKDEVIARLNKDLANARQEHEVLSDMLQATNDSIREITDNHTRELEETAKGRAEEATKLRTAHEEELSVLTKDRAELTTRLSDLQGELATLKATLSDPHASPRSNGTTHARSSSVTREDLQKMHEAHNLKLYDLQAEHDRAMRTLKDELEVALAKADGLNQEIQRKNMEIEYLETDQEESTDTITRLKADIEHLADQLKPKEQ</sequence>
<keyword evidence="5" id="KW-1185">Reference proteome</keyword>
<dbReference type="EMBL" id="SGPJ01000122">
    <property type="protein sequence ID" value="THG98386.1"/>
    <property type="molecule type" value="Genomic_DNA"/>
</dbReference>
<reference evidence="4 5" key="1">
    <citation type="submission" date="2019-02" db="EMBL/GenBank/DDBJ databases">
        <title>Genome sequencing of the rare red list fungi Phlebia centrifuga.</title>
        <authorList>
            <person name="Buettner E."/>
            <person name="Kellner H."/>
        </authorList>
    </citation>
    <scope>NUCLEOTIDE SEQUENCE [LARGE SCALE GENOMIC DNA]</scope>
    <source>
        <strain evidence="4 5">DSM 108282</strain>
    </source>
</reference>
<dbReference type="InterPro" id="IPR029033">
    <property type="entry name" value="His_PPase_superfam"/>
</dbReference>
<feature type="region of interest" description="Disordered" evidence="3">
    <location>
        <begin position="104"/>
        <end position="157"/>
    </location>
</feature>
<accession>A0A4S4KK70</accession>
<name>A0A4S4KK70_9APHY</name>
<evidence type="ECO:0000256" key="2">
    <source>
        <dbReference type="SAM" id="Coils"/>
    </source>
</evidence>
<dbReference type="SUPFAM" id="SSF57997">
    <property type="entry name" value="Tropomyosin"/>
    <property type="match status" value="1"/>
</dbReference>
<dbReference type="Gene3D" id="3.40.50.1240">
    <property type="entry name" value="Phosphoglycerate mutase-like"/>
    <property type="match status" value="1"/>
</dbReference>
<feature type="coiled-coil region" evidence="2">
    <location>
        <begin position="1053"/>
        <end position="1087"/>
    </location>
</feature>
<dbReference type="SUPFAM" id="SSF53254">
    <property type="entry name" value="Phosphoglycerate mutase-like"/>
    <property type="match status" value="1"/>
</dbReference>
<keyword evidence="1 2" id="KW-0175">Coiled coil</keyword>
<feature type="region of interest" description="Disordered" evidence="3">
    <location>
        <begin position="1004"/>
        <end position="1029"/>
    </location>
</feature>
<organism evidence="4 5">
    <name type="scientific">Hermanssonia centrifuga</name>
    <dbReference type="NCBI Taxonomy" id="98765"/>
    <lineage>
        <taxon>Eukaryota</taxon>
        <taxon>Fungi</taxon>
        <taxon>Dikarya</taxon>
        <taxon>Basidiomycota</taxon>
        <taxon>Agaricomycotina</taxon>
        <taxon>Agaricomycetes</taxon>
        <taxon>Polyporales</taxon>
        <taxon>Meruliaceae</taxon>
        <taxon>Hermanssonia</taxon>
    </lineage>
</organism>
<feature type="compositionally biased region" description="Basic and acidic residues" evidence="3">
    <location>
        <begin position="133"/>
        <end position="144"/>
    </location>
</feature>
<feature type="compositionally biased region" description="Low complexity" evidence="3">
    <location>
        <begin position="259"/>
        <end position="270"/>
    </location>
</feature>
<dbReference type="Proteomes" id="UP000309038">
    <property type="component" value="Unassembled WGS sequence"/>
</dbReference>
<dbReference type="AlphaFoldDB" id="A0A4S4KK70"/>
<evidence type="ECO:0000313" key="5">
    <source>
        <dbReference type="Proteomes" id="UP000309038"/>
    </source>
</evidence>
<dbReference type="Gene3D" id="1.10.287.1490">
    <property type="match status" value="1"/>
</dbReference>
<dbReference type="PANTHER" id="PTHR18870">
    <property type="entry name" value="PROTEIN TAG-278-RELATED"/>
    <property type="match status" value="1"/>
</dbReference>
<feature type="region of interest" description="Disordered" evidence="3">
    <location>
        <begin position="259"/>
        <end position="418"/>
    </location>
</feature>
<feature type="compositionally biased region" description="Low complexity" evidence="3">
    <location>
        <begin position="346"/>
        <end position="362"/>
    </location>
</feature>
<protein>
    <submittedName>
        <fullName evidence="4">Uncharacterized protein</fullName>
    </submittedName>
</protein>
<proteinExistence type="predicted"/>
<dbReference type="PANTHER" id="PTHR18870:SF9">
    <property type="entry name" value="PROTEIN TAG-278-RELATED"/>
    <property type="match status" value="1"/>
</dbReference>
<feature type="region of interest" description="Disordered" evidence="3">
    <location>
        <begin position="183"/>
        <end position="232"/>
    </location>
</feature>
<evidence type="ECO:0000256" key="1">
    <source>
        <dbReference type="ARBA" id="ARBA00023054"/>
    </source>
</evidence>
<gene>
    <name evidence="4" type="ORF">EW026_g3801</name>
</gene>